<reference evidence="3" key="1">
    <citation type="submission" date="2014-08" db="EMBL/GenBank/DDBJ databases">
        <authorList>
            <person name="Wibberg D."/>
        </authorList>
    </citation>
    <scope>NUCLEOTIDE SEQUENCE</scope>
</reference>
<dbReference type="AlphaFoldDB" id="A0A090I9V4"/>
<evidence type="ECO:0000313" key="3">
    <source>
        <dbReference type="EMBL" id="CEA14152.1"/>
    </source>
</evidence>
<sequence>MRCQNCGYDNDMDATFCEKCGSRLDRYSHYGRQPRDVEKTGMSTSTKLLIVAVIALVAILGVFAGAWMMNPAKTPANTPVSANESSEKVTYQADWHQVTSFSGVSDDYRSFQIKGQRFKVVMSATPTLNYNTNFMNVDVSGTSGIIGSGNLNWGPNDDLSSKEKTIEFTAPPGNYYSHVTTKDLQSWNVTVYDYY</sequence>
<feature type="transmembrane region" description="Helical" evidence="1">
    <location>
        <begin position="48"/>
        <end position="69"/>
    </location>
</feature>
<organism evidence="3">
    <name type="scientific">Methanobacterium formicicum</name>
    <dbReference type="NCBI Taxonomy" id="2162"/>
    <lineage>
        <taxon>Archaea</taxon>
        <taxon>Methanobacteriati</taxon>
        <taxon>Methanobacteriota</taxon>
        <taxon>Methanomada group</taxon>
        <taxon>Methanobacteria</taxon>
        <taxon>Methanobacteriales</taxon>
        <taxon>Methanobacteriaceae</taxon>
        <taxon>Methanobacterium</taxon>
    </lineage>
</organism>
<dbReference type="PATRIC" id="fig|2162.9.peg.1876"/>
<dbReference type="InterPro" id="IPR026870">
    <property type="entry name" value="Zinc_ribbon_dom"/>
</dbReference>
<proteinExistence type="predicted"/>
<gene>
    <name evidence="3" type="ORF">DSM1535_1827</name>
</gene>
<dbReference type="RefSeq" id="WP_052659992.1">
    <property type="nucleotide sequence ID" value="NZ_JARVXG010000037.1"/>
</dbReference>
<accession>A0A090I9V4</accession>
<feature type="domain" description="Zinc-ribbon" evidence="2">
    <location>
        <begin position="3"/>
        <end position="24"/>
    </location>
</feature>
<protein>
    <recommendedName>
        <fullName evidence="2">Zinc-ribbon domain-containing protein</fullName>
    </recommendedName>
</protein>
<dbReference type="EMBL" id="LN515531">
    <property type="protein sequence ID" value="CEA14152.1"/>
    <property type="molecule type" value="Genomic_DNA"/>
</dbReference>
<keyword evidence="1" id="KW-0472">Membrane</keyword>
<keyword evidence="1" id="KW-1133">Transmembrane helix</keyword>
<name>A0A090I9V4_METFO</name>
<dbReference type="KEGG" id="mfi:DSM1535_1827"/>
<evidence type="ECO:0000259" key="2">
    <source>
        <dbReference type="Pfam" id="PF13240"/>
    </source>
</evidence>
<evidence type="ECO:0000256" key="1">
    <source>
        <dbReference type="SAM" id="Phobius"/>
    </source>
</evidence>
<keyword evidence="1" id="KW-0812">Transmembrane</keyword>
<dbReference type="Pfam" id="PF13240">
    <property type="entry name" value="Zn_Ribbon_1"/>
    <property type="match status" value="1"/>
</dbReference>